<sequence length="123" mass="13226">MIGGSCGLLRRPSHDDAAALPAGALPVLRKPFALGDLRTAVERLLEGRPGRILPFLRTDDGGDGRARGTAGSRRDGSPIQGRVEEAGLLRTAPKSRPHTWAAPERLPRHAGIVFAAYRSAFYY</sequence>
<feature type="compositionally biased region" description="Basic and acidic residues" evidence="1">
    <location>
        <begin position="57"/>
        <end position="81"/>
    </location>
</feature>
<dbReference type="EMBL" id="LT962688">
    <property type="protein sequence ID" value="SOR32670.1"/>
    <property type="molecule type" value="Genomic_DNA"/>
</dbReference>
<feature type="region of interest" description="Disordered" evidence="1">
    <location>
        <begin position="55"/>
        <end position="81"/>
    </location>
</feature>
<protein>
    <submittedName>
        <fullName evidence="2">Uncharacterized protein</fullName>
    </submittedName>
</protein>
<organism evidence="2 3">
    <name type="scientific">Methylorubrum extorquens</name>
    <name type="common">Methylobacterium dichloromethanicum</name>
    <name type="synonym">Methylobacterium extorquens</name>
    <dbReference type="NCBI Taxonomy" id="408"/>
    <lineage>
        <taxon>Bacteria</taxon>
        <taxon>Pseudomonadati</taxon>
        <taxon>Pseudomonadota</taxon>
        <taxon>Alphaproteobacteria</taxon>
        <taxon>Hyphomicrobiales</taxon>
        <taxon>Methylobacteriaceae</taxon>
        <taxon>Methylorubrum</taxon>
    </lineage>
</organism>
<evidence type="ECO:0000313" key="2">
    <source>
        <dbReference type="EMBL" id="SOR32670.1"/>
    </source>
</evidence>
<name>A0A2N9AZC5_METEX</name>
<evidence type="ECO:0000256" key="1">
    <source>
        <dbReference type="SAM" id="MobiDB-lite"/>
    </source>
</evidence>
<accession>A0A2N9AZC5</accession>
<proteinExistence type="predicted"/>
<dbReference type="AlphaFoldDB" id="A0A2N9AZC5"/>
<gene>
    <name evidence="2" type="ORF">TK0001_6111</name>
</gene>
<dbReference type="Proteomes" id="UP000233769">
    <property type="component" value="Chromosome tk0001"/>
</dbReference>
<reference evidence="3" key="1">
    <citation type="submission" date="2017-10" db="EMBL/GenBank/DDBJ databases">
        <authorList>
            <person name="Regsiter A."/>
            <person name="William W."/>
        </authorList>
    </citation>
    <scope>NUCLEOTIDE SEQUENCE [LARGE SCALE GENOMIC DNA]</scope>
</reference>
<evidence type="ECO:0000313" key="3">
    <source>
        <dbReference type="Proteomes" id="UP000233769"/>
    </source>
</evidence>